<dbReference type="Gene3D" id="2.170.130.10">
    <property type="entry name" value="TonB-dependent receptor, plug domain"/>
    <property type="match status" value="1"/>
</dbReference>
<name>W7QAD3_9ALTE</name>
<keyword evidence="2 4" id="KW-0472">Membrane</keyword>
<evidence type="ECO:0000256" key="5">
    <source>
        <dbReference type="SAM" id="SignalP"/>
    </source>
</evidence>
<dbReference type="InterPro" id="IPR010104">
    <property type="entry name" value="TonB_rcpt_bac"/>
</dbReference>
<evidence type="ECO:0000256" key="4">
    <source>
        <dbReference type="RuleBase" id="RU003357"/>
    </source>
</evidence>
<dbReference type="Proteomes" id="UP000019276">
    <property type="component" value="Unassembled WGS sequence"/>
</dbReference>
<dbReference type="InterPro" id="IPR012910">
    <property type="entry name" value="Plug_dom"/>
</dbReference>
<evidence type="ECO:0000256" key="3">
    <source>
        <dbReference type="ARBA" id="ARBA00023237"/>
    </source>
</evidence>
<dbReference type="PANTHER" id="PTHR40980:SF3">
    <property type="entry name" value="TONB-DEPENDENT RECEPTOR-LIKE BETA-BARREL DOMAIN-CONTAINING PROTEIN"/>
    <property type="match status" value="1"/>
</dbReference>
<dbReference type="EMBL" id="ARZY01000032">
    <property type="protein sequence ID" value="EWH08971.1"/>
    <property type="molecule type" value="Genomic_DNA"/>
</dbReference>
<dbReference type="Pfam" id="PF07715">
    <property type="entry name" value="Plug"/>
    <property type="match status" value="1"/>
</dbReference>
<dbReference type="RefSeq" id="WP_035015614.1">
    <property type="nucleotide sequence ID" value="NZ_ARZY01000032.1"/>
</dbReference>
<evidence type="ECO:0000256" key="1">
    <source>
        <dbReference type="ARBA" id="ARBA00004442"/>
    </source>
</evidence>
<organism evidence="8 9">
    <name type="scientific">Catenovulum agarivorans DS-2</name>
    <dbReference type="NCBI Taxonomy" id="1328313"/>
    <lineage>
        <taxon>Bacteria</taxon>
        <taxon>Pseudomonadati</taxon>
        <taxon>Pseudomonadota</taxon>
        <taxon>Gammaproteobacteria</taxon>
        <taxon>Alteromonadales</taxon>
        <taxon>Alteromonadaceae</taxon>
        <taxon>Catenovulum</taxon>
    </lineage>
</organism>
<dbReference type="GO" id="GO:0009279">
    <property type="term" value="C:cell outer membrane"/>
    <property type="evidence" value="ECO:0007669"/>
    <property type="project" value="UniProtKB-SubCell"/>
</dbReference>
<feature type="domain" description="TonB-dependent receptor-like beta-barrel" evidence="6">
    <location>
        <begin position="789"/>
        <end position="1110"/>
    </location>
</feature>
<comment type="subcellular location">
    <subcellularLocation>
        <location evidence="1 4">Cell outer membrane</location>
    </subcellularLocation>
</comment>
<keyword evidence="9" id="KW-1185">Reference proteome</keyword>
<dbReference type="OrthoDB" id="8727862at2"/>
<keyword evidence="8" id="KW-0675">Receptor</keyword>
<dbReference type="eggNOG" id="COG1629">
    <property type="taxonomic scope" value="Bacteria"/>
</dbReference>
<keyword evidence="3" id="KW-0998">Cell outer membrane</keyword>
<dbReference type="InterPro" id="IPR036942">
    <property type="entry name" value="Beta-barrel_TonB_sf"/>
</dbReference>
<dbReference type="STRING" id="1328313.DS2_14844"/>
<proteinExistence type="inferred from homology"/>
<dbReference type="InterPro" id="IPR000531">
    <property type="entry name" value="Beta-barrel_TonB"/>
</dbReference>
<evidence type="ECO:0000313" key="8">
    <source>
        <dbReference type="EMBL" id="EWH08971.1"/>
    </source>
</evidence>
<evidence type="ECO:0000259" key="7">
    <source>
        <dbReference type="Pfam" id="PF07715"/>
    </source>
</evidence>
<feature type="chain" id="PRO_5004898012" evidence="5">
    <location>
        <begin position="29"/>
        <end position="1172"/>
    </location>
</feature>
<evidence type="ECO:0000259" key="6">
    <source>
        <dbReference type="Pfam" id="PF00593"/>
    </source>
</evidence>
<dbReference type="InterPro" id="IPR037066">
    <property type="entry name" value="Plug_dom_sf"/>
</dbReference>
<evidence type="ECO:0000256" key="2">
    <source>
        <dbReference type="ARBA" id="ARBA00023136"/>
    </source>
</evidence>
<keyword evidence="5" id="KW-0732">Signal</keyword>
<dbReference type="SUPFAM" id="SSF56935">
    <property type="entry name" value="Porins"/>
    <property type="match status" value="1"/>
</dbReference>
<dbReference type="AlphaFoldDB" id="W7QAD3"/>
<feature type="domain" description="TonB-dependent receptor plug" evidence="7">
    <location>
        <begin position="64"/>
        <end position="167"/>
    </location>
</feature>
<dbReference type="PANTHER" id="PTHR40980">
    <property type="entry name" value="PLUG DOMAIN-CONTAINING PROTEIN"/>
    <property type="match status" value="1"/>
</dbReference>
<sequence length="1172" mass="130633">MSQRFKIKPLTLSMLSILFAASTQTALAAEAEKDEKEQAKKSDEAEVIEVTGYRGSVLKSIFEKRNAQGIVDSIFAEDIGKNTDQNIADALSRVTGVTVQSEDGEGTVITVRGANPDMNNIQLNGITLTSADPNQSVDLSAFSSDILSSINVYKTAAADHDEGSLGATVVLNTAKPLNQAKERTNVEIQGRYNDLAGAADRKISGSISRKFFDETLGVIVTASDEIDNVRKDQIGGDWLTPYQVKKVRAGGARDLDGNIIEDESYAIIRKSISYELHRNQRKRQTVNLGLQFLPTENSDLQLDLTYTKQEVQRDNHKVGVNAPNTSNADYENLETDPQHDWWVINTDSHTLVKSLNRYGGGSFGRNRGGDLNKTKGATLSFSQYITDDIKVDLKAGIMRTEFESLPNSNVNTANWGTIPRPVLEKTPLELLEPVGYDCTGGQKCQFVTSTQDYIYVPGGNNDNESNIATGGFNPLDPYASHVGYVASSDNKTIDTNKTLFLDVDWNLDVAGINKLEFGVKVSQRDKDVYTGYQQFQGADQTVFDKEGKPVSGQSTADIYVVDILDDGDLPVDNFMENLVGSRPEYSDEFLKGWGLIDSKKAFDEIFGLKDFSIKVDESQSRNTIQDNYSAYTKLNFSYLNDRLTGNVGVRFVHTEVESPIGVSTMKFFDGDRIFTAHELIANGLFDDSNPACPSNSGANREIRIDGTYTLSGNEIFDDTPVESPEDYLQAGDTVPNLYPCYEPFIAEITDKADKTNSFLNYDVPVPTTHEGRSWWQNYRHTDISTQRRFNDGRDQRLYSSSGQGESDLWLPSLNLNYAVNEKLIARFAVSKTMTRPNFDDLRPGWSFNENVWGDFSRMSAPNPKLKPLTSRNLDLSLEWYFDQSGQLSLALFDKDMKNFIETIESDFYVRDVRYDTGITALDIDEVLLPYNEEYKAGMDLTNVGGESVQCMPDRIVQDKLKNSFTLGCEPVRVVAKRNGKTAYTRGIELAYLQSFDFLPGELSGLGVNFNYTYQESGTEAENFSLGGIDTGKKLKPLPLPFTPKHTTNTAVYWEKYGHSMKFTYRYNSIQLVDRGPAGGANWQDAKGSLDFSAVYKLRDNIAITFNALNLTDENIRTFFTSNDLDLGLTDADGNAIPYDEGNPMDDSSVDTSRTVQEYRVGKRYRLGVRIDF</sequence>
<dbReference type="NCBIfam" id="TIGR01782">
    <property type="entry name" value="TonB-Xanth-Caul"/>
    <property type="match status" value="1"/>
</dbReference>
<accession>W7QAD3</accession>
<dbReference type="eggNOG" id="COG4771">
    <property type="taxonomic scope" value="Bacteria"/>
</dbReference>
<protein>
    <submittedName>
        <fullName evidence="8">TonB-dependent receptor</fullName>
    </submittedName>
</protein>
<reference evidence="8 9" key="1">
    <citation type="journal article" date="2014" name="Genome Announc.">
        <title>Draft Genome Sequence of the Agar-Degrading Bacterium Catenovulum sp. Strain DS-2, Isolated from Intestines of Haliotis diversicolor.</title>
        <authorList>
            <person name="Shan D."/>
            <person name="Li X."/>
            <person name="Gu Z."/>
            <person name="Wei G."/>
            <person name="Gao Z."/>
            <person name="Shao Z."/>
        </authorList>
    </citation>
    <scope>NUCLEOTIDE SEQUENCE [LARGE SCALE GENOMIC DNA]</scope>
    <source>
        <strain evidence="8 9">DS-2</strain>
    </source>
</reference>
<evidence type="ECO:0000313" key="9">
    <source>
        <dbReference type="Proteomes" id="UP000019276"/>
    </source>
</evidence>
<dbReference type="Gene3D" id="2.40.170.20">
    <property type="entry name" value="TonB-dependent receptor, beta-barrel domain"/>
    <property type="match status" value="2"/>
</dbReference>
<keyword evidence="4" id="KW-0798">TonB box</keyword>
<dbReference type="Pfam" id="PF00593">
    <property type="entry name" value="TonB_dep_Rec_b-barrel"/>
    <property type="match status" value="1"/>
</dbReference>
<gene>
    <name evidence="8" type="ORF">DS2_14844</name>
</gene>
<comment type="similarity">
    <text evidence="4">Belongs to the TonB-dependent receptor family.</text>
</comment>
<comment type="caution">
    <text evidence="8">The sequence shown here is derived from an EMBL/GenBank/DDBJ whole genome shotgun (WGS) entry which is preliminary data.</text>
</comment>
<dbReference type="PATRIC" id="fig|1328313.3.peg.3024"/>
<feature type="signal peptide" evidence="5">
    <location>
        <begin position="1"/>
        <end position="28"/>
    </location>
</feature>